<keyword evidence="7" id="KW-0408">Iron</keyword>
<dbReference type="PANTHER" id="PTHR43498:SF1">
    <property type="entry name" value="COB--COM HETERODISULFIDE REDUCTASE IRON-SULFUR SUBUNIT A"/>
    <property type="match status" value="1"/>
</dbReference>
<feature type="non-terminal residue" evidence="10">
    <location>
        <position position="497"/>
    </location>
</feature>
<dbReference type="InterPro" id="IPR039650">
    <property type="entry name" value="HdrA-like"/>
</dbReference>
<dbReference type="Gene3D" id="3.30.70.20">
    <property type="match status" value="1"/>
</dbReference>
<evidence type="ECO:0000256" key="1">
    <source>
        <dbReference type="ARBA" id="ARBA00001974"/>
    </source>
</evidence>
<evidence type="ECO:0000259" key="9">
    <source>
        <dbReference type="PROSITE" id="PS51379"/>
    </source>
</evidence>
<keyword evidence="6" id="KW-0560">Oxidoreductase</keyword>
<dbReference type="GO" id="GO:0051539">
    <property type="term" value="F:4 iron, 4 sulfur cluster binding"/>
    <property type="evidence" value="ECO:0007669"/>
    <property type="project" value="UniProtKB-KW"/>
</dbReference>
<evidence type="ECO:0000256" key="5">
    <source>
        <dbReference type="ARBA" id="ARBA00022827"/>
    </source>
</evidence>
<dbReference type="PROSITE" id="PS00198">
    <property type="entry name" value="4FE4S_FER_1"/>
    <property type="match status" value="1"/>
</dbReference>
<comment type="similarity">
    <text evidence="2">Belongs to the HdrA family.</text>
</comment>
<reference evidence="10" key="1">
    <citation type="journal article" date="2015" name="Nature">
        <title>Complex archaea that bridge the gap between prokaryotes and eukaryotes.</title>
        <authorList>
            <person name="Spang A."/>
            <person name="Saw J.H."/>
            <person name="Jorgensen S.L."/>
            <person name="Zaremba-Niedzwiedzka K."/>
            <person name="Martijn J."/>
            <person name="Lind A.E."/>
            <person name="van Eijk R."/>
            <person name="Schleper C."/>
            <person name="Guy L."/>
            <person name="Ettema T.J."/>
        </authorList>
    </citation>
    <scope>NUCLEOTIDE SEQUENCE</scope>
</reference>
<dbReference type="InterPro" id="IPR023753">
    <property type="entry name" value="FAD/NAD-binding_dom"/>
</dbReference>
<dbReference type="Pfam" id="PF07992">
    <property type="entry name" value="Pyr_redox_2"/>
    <property type="match status" value="1"/>
</dbReference>
<dbReference type="PANTHER" id="PTHR43498">
    <property type="entry name" value="FERREDOXIN:COB-COM HETERODISULFIDE REDUCTASE SUBUNIT A"/>
    <property type="match status" value="1"/>
</dbReference>
<evidence type="ECO:0000256" key="4">
    <source>
        <dbReference type="ARBA" id="ARBA00022723"/>
    </source>
</evidence>
<evidence type="ECO:0000313" key="10">
    <source>
        <dbReference type="EMBL" id="KKM75286.1"/>
    </source>
</evidence>
<dbReference type="Pfam" id="PF00037">
    <property type="entry name" value="Fer4"/>
    <property type="match status" value="1"/>
</dbReference>
<dbReference type="Gene3D" id="3.50.50.60">
    <property type="entry name" value="FAD/NAD(P)-binding domain"/>
    <property type="match status" value="1"/>
</dbReference>
<evidence type="ECO:0000256" key="3">
    <source>
        <dbReference type="ARBA" id="ARBA00022485"/>
    </source>
</evidence>
<dbReference type="GO" id="GO:0016491">
    <property type="term" value="F:oxidoreductase activity"/>
    <property type="evidence" value="ECO:0007669"/>
    <property type="project" value="UniProtKB-KW"/>
</dbReference>
<keyword evidence="4" id="KW-0479">Metal-binding</keyword>
<dbReference type="InterPro" id="IPR036188">
    <property type="entry name" value="FAD/NAD-bd_sf"/>
</dbReference>
<organism evidence="10">
    <name type="scientific">marine sediment metagenome</name>
    <dbReference type="NCBI Taxonomy" id="412755"/>
    <lineage>
        <taxon>unclassified sequences</taxon>
        <taxon>metagenomes</taxon>
        <taxon>ecological metagenomes</taxon>
    </lineage>
</organism>
<evidence type="ECO:0000256" key="7">
    <source>
        <dbReference type="ARBA" id="ARBA00023004"/>
    </source>
</evidence>
<name>A0A0F9KKL4_9ZZZZ</name>
<feature type="domain" description="4Fe-4S ferredoxin-type" evidence="9">
    <location>
        <begin position="144"/>
        <end position="178"/>
    </location>
</feature>
<sequence length="497" mass="54757">MNSNIMVIGAGISGIEASLCLGEQGYKVILVEKSPSVGGRMAQLDKTFPTLDCAICILAPKMVEVARHPNVELLTYSEVQEVSGESGDFNVKVIKKSKYVDIDKCTGCNACSEKCPMKKIPSEFEEKVGLRTSIYIPFPQAVPRKATIDKETCLYLTKGACKLCLKACEAEAIDFEMEDEIIDYNVASIIVATGIDVFNPAPLTRYHYSEYPNVITSMQYERLLSASGPTEGELLRPSDKKHVHEVAFIGCVGSRSESFYPYCSKFCCMYMAKEGVVTREHSPETNVTIFFNDTRVVGKNQEEFIERAKHEYNLKYFHGIPGDIRQDLKTQDLLVKHVNLDTGEVETARFDLVVLASAVTPRGDSEELAKILGIETNELGFFKTKNSIENLHSTKEGIYVTGSCQSPDDIANSVSKASGAAALASLHAVPLSEREQRVDLPPLRVVREGDVARIGVFVCHCGVNIGGYVDVPEVVEYVKTLPNVVFSMDNKYSCSSL</sequence>
<proteinExistence type="inferred from homology"/>
<dbReference type="PROSITE" id="PS51379">
    <property type="entry name" value="4FE4S_FER_2"/>
    <property type="match status" value="2"/>
</dbReference>
<evidence type="ECO:0000256" key="8">
    <source>
        <dbReference type="ARBA" id="ARBA00023014"/>
    </source>
</evidence>
<dbReference type="InterPro" id="IPR017896">
    <property type="entry name" value="4Fe4S_Fe-S-bd"/>
</dbReference>
<comment type="cofactor">
    <cofactor evidence="1">
        <name>FAD</name>
        <dbReference type="ChEBI" id="CHEBI:57692"/>
    </cofactor>
</comment>
<comment type="caution">
    <text evidence="10">The sequence shown here is derived from an EMBL/GenBank/DDBJ whole genome shotgun (WGS) entry which is preliminary data.</text>
</comment>
<dbReference type="AlphaFoldDB" id="A0A0F9KKL4"/>
<dbReference type="InterPro" id="IPR017900">
    <property type="entry name" value="4Fe4S_Fe_S_CS"/>
</dbReference>
<feature type="domain" description="4Fe-4S ferredoxin-type" evidence="9">
    <location>
        <begin position="96"/>
        <end position="125"/>
    </location>
</feature>
<keyword evidence="8" id="KW-0411">Iron-sulfur</keyword>
<gene>
    <name evidence="10" type="ORF">LCGC14_1391750</name>
</gene>
<protein>
    <recommendedName>
        <fullName evidence="9">4Fe-4S ferredoxin-type domain-containing protein</fullName>
    </recommendedName>
</protein>
<accession>A0A0F9KKL4</accession>
<dbReference type="SUPFAM" id="SSF51905">
    <property type="entry name" value="FAD/NAD(P)-binding domain"/>
    <property type="match status" value="1"/>
</dbReference>
<evidence type="ECO:0000256" key="2">
    <source>
        <dbReference type="ARBA" id="ARBA00006561"/>
    </source>
</evidence>
<dbReference type="Gene3D" id="3.40.50.720">
    <property type="entry name" value="NAD(P)-binding Rossmann-like Domain"/>
    <property type="match status" value="1"/>
</dbReference>
<keyword evidence="5" id="KW-0285">Flavoprotein</keyword>
<keyword evidence="5" id="KW-0274">FAD</keyword>
<evidence type="ECO:0000256" key="6">
    <source>
        <dbReference type="ARBA" id="ARBA00023002"/>
    </source>
</evidence>
<dbReference type="GO" id="GO:0046872">
    <property type="term" value="F:metal ion binding"/>
    <property type="evidence" value="ECO:0007669"/>
    <property type="project" value="UniProtKB-KW"/>
</dbReference>
<keyword evidence="3" id="KW-0004">4Fe-4S</keyword>
<dbReference type="EMBL" id="LAZR01009003">
    <property type="protein sequence ID" value="KKM75286.1"/>
    <property type="molecule type" value="Genomic_DNA"/>
</dbReference>